<accession>A0A174IT49</accession>
<dbReference type="Proteomes" id="UP000095746">
    <property type="component" value="Unassembled WGS sequence"/>
</dbReference>
<dbReference type="AlphaFoldDB" id="A0A174IT49"/>
<evidence type="ECO:0000313" key="6">
    <source>
        <dbReference type="Proteomes" id="UP000429811"/>
    </source>
</evidence>
<dbReference type="GO" id="GO:0003700">
    <property type="term" value="F:DNA-binding transcription factor activity"/>
    <property type="evidence" value="ECO:0007669"/>
    <property type="project" value="TreeGrafter"/>
</dbReference>
<dbReference type="CDD" id="cd00093">
    <property type="entry name" value="HTH_XRE"/>
    <property type="match status" value="1"/>
</dbReference>
<name>A0A174IT49_FLAPL</name>
<organism evidence="3 5">
    <name type="scientific">Flavonifractor plautii</name>
    <name type="common">Fusobacterium plautii</name>
    <dbReference type="NCBI Taxonomy" id="292800"/>
    <lineage>
        <taxon>Bacteria</taxon>
        <taxon>Bacillati</taxon>
        <taxon>Bacillota</taxon>
        <taxon>Clostridia</taxon>
        <taxon>Eubacteriales</taxon>
        <taxon>Oscillospiraceae</taxon>
        <taxon>Flavonifractor</taxon>
    </lineage>
</organism>
<dbReference type="InterPro" id="IPR050807">
    <property type="entry name" value="TransReg_Diox_bact_type"/>
</dbReference>
<dbReference type="SMART" id="SM00530">
    <property type="entry name" value="HTH_XRE"/>
    <property type="match status" value="1"/>
</dbReference>
<evidence type="ECO:0000256" key="1">
    <source>
        <dbReference type="ARBA" id="ARBA00023125"/>
    </source>
</evidence>
<dbReference type="GO" id="GO:0005829">
    <property type="term" value="C:cytosol"/>
    <property type="evidence" value="ECO:0007669"/>
    <property type="project" value="TreeGrafter"/>
</dbReference>
<dbReference type="RefSeq" id="WP_009259506.1">
    <property type="nucleotide sequence ID" value="NZ_BAABXT010000001.1"/>
</dbReference>
<reference evidence="3 5" key="1">
    <citation type="submission" date="2015-09" db="EMBL/GenBank/DDBJ databases">
        <authorList>
            <consortium name="Pathogen Informatics"/>
        </authorList>
    </citation>
    <scope>NUCLEOTIDE SEQUENCE [LARGE SCALE GENOMIC DNA]</scope>
    <source>
        <strain evidence="3 5">2789STDY5608854</strain>
    </source>
</reference>
<evidence type="ECO:0000313" key="3">
    <source>
        <dbReference type="EMBL" id="CUO88125.1"/>
    </source>
</evidence>
<evidence type="ECO:0000313" key="5">
    <source>
        <dbReference type="Proteomes" id="UP000095746"/>
    </source>
</evidence>
<dbReference type="SUPFAM" id="SSF47413">
    <property type="entry name" value="lambda repressor-like DNA-binding domains"/>
    <property type="match status" value="1"/>
</dbReference>
<evidence type="ECO:0000259" key="2">
    <source>
        <dbReference type="PROSITE" id="PS50943"/>
    </source>
</evidence>
<dbReference type="InterPro" id="IPR001387">
    <property type="entry name" value="Cro/C1-type_HTH"/>
</dbReference>
<dbReference type="PROSITE" id="PS50943">
    <property type="entry name" value="HTH_CROC1"/>
    <property type="match status" value="1"/>
</dbReference>
<dbReference type="Proteomes" id="UP000429811">
    <property type="component" value="Unassembled WGS sequence"/>
</dbReference>
<dbReference type="Gene3D" id="1.10.260.40">
    <property type="entry name" value="lambda repressor-like DNA-binding domains"/>
    <property type="match status" value="1"/>
</dbReference>
<dbReference type="EMBL" id="WKPO01000036">
    <property type="protein sequence ID" value="MSB50536.1"/>
    <property type="molecule type" value="Genomic_DNA"/>
</dbReference>
<sequence length="119" mass="12996">MKEKKPINLEIGQNVKQIRENAGLTQERLAELIGLGVKHLSAIECGAVGVSLATLKQLCVLLSVPADAILFGIESSNSEAERSAALQFLTDRLSHLPDADFWATKEILDKLLEVMARSR</sequence>
<evidence type="ECO:0000313" key="4">
    <source>
        <dbReference type="EMBL" id="MSB50536.1"/>
    </source>
</evidence>
<keyword evidence="1" id="KW-0238">DNA-binding</keyword>
<feature type="domain" description="HTH cro/C1-type" evidence="2">
    <location>
        <begin position="15"/>
        <end position="69"/>
    </location>
</feature>
<gene>
    <name evidence="3" type="ORF">ERS852411_02322</name>
    <name evidence="4" type="ORF">GKE90_17865</name>
</gene>
<dbReference type="InterPro" id="IPR010982">
    <property type="entry name" value="Lambda_DNA-bd_dom_sf"/>
</dbReference>
<reference evidence="4 6" key="2">
    <citation type="journal article" date="2019" name="Nat. Med.">
        <title>A library of human gut bacterial isolates paired with longitudinal multiomics data enables mechanistic microbiome research.</title>
        <authorList>
            <person name="Poyet M."/>
            <person name="Groussin M."/>
            <person name="Gibbons S.M."/>
            <person name="Avila-Pacheco J."/>
            <person name="Jiang X."/>
            <person name="Kearney S.M."/>
            <person name="Perrotta A.R."/>
            <person name="Berdy B."/>
            <person name="Zhao S."/>
            <person name="Lieberman T.D."/>
            <person name="Swanson P.K."/>
            <person name="Smith M."/>
            <person name="Roesemann S."/>
            <person name="Alexander J.E."/>
            <person name="Rich S.A."/>
            <person name="Livny J."/>
            <person name="Vlamakis H."/>
            <person name="Clish C."/>
            <person name="Bullock K."/>
            <person name="Deik A."/>
            <person name="Scott J."/>
            <person name="Pierce K.A."/>
            <person name="Xavier R.J."/>
            <person name="Alm E.J."/>
        </authorList>
    </citation>
    <scope>NUCLEOTIDE SEQUENCE [LARGE SCALE GENOMIC DNA]</scope>
    <source>
        <strain evidence="4 6">BIOML-A5</strain>
    </source>
</reference>
<dbReference type="Pfam" id="PF13560">
    <property type="entry name" value="HTH_31"/>
    <property type="match status" value="1"/>
</dbReference>
<dbReference type="EMBL" id="CYZT01000195">
    <property type="protein sequence ID" value="CUO88125.1"/>
    <property type="molecule type" value="Genomic_DNA"/>
</dbReference>
<dbReference type="PANTHER" id="PTHR46797:SF1">
    <property type="entry name" value="METHYLPHOSPHONATE SYNTHASE"/>
    <property type="match status" value="1"/>
</dbReference>
<proteinExistence type="predicted"/>
<dbReference type="PANTHER" id="PTHR46797">
    <property type="entry name" value="HTH-TYPE TRANSCRIPTIONAL REGULATOR"/>
    <property type="match status" value="1"/>
</dbReference>
<dbReference type="GO" id="GO:0003677">
    <property type="term" value="F:DNA binding"/>
    <property type="evidence" value="ECO:0007669"/>
    <property type="project" value="UniProtKB-KW"/>
</dbReference>
<protein>
    <submittedName>
        <fullName evidence="3">Anaerobic benzoate catabolism transcriptional regulator</fullName>
    </submittedName>
    <submittedName>
        <fullName evidence="4">Helix-turn-helix domain-containing protein</fullName>
    </submittedName>
</protein>